<keyword evidence="7" id="KW-0999">Mitochondrion inner membrane</keyword>
<evidence type="ECO:0000256" key="5">
    <source>
        <dbReference type="ARBA" id="ARBA00022630"/>
    </source>
</evidence>
<dbReference type="SUPFAM" id="SSF54862">
    <property type="entry name" value="4Fe-4S ferredoxins"/>
    <property type="match status" value="1"/>
</dbReference>
<evidence type="ECO:0000256" key="15">
    <source>
        <dbReference type="ARBA" id="ARBA00023128"/>
    </source>
</evidence>
<dbReference type="InterPro" id="IPR036188">
    <property type="entry name" value="FAD/NAD-bd_sf"/>
</dbReference>
<gene>
    <name evidence="20" type="ORF">POBO1169_LOCUS6768</name>
</gene>
<reference evidence="20" key="1">
    <citation type="submission" date="2021-01" db="EMBL/GenBank/DDBJ databases">
        <authorList>
            <person name="Corre E."/>
            <person name="Pelletier E."/>
            <person name="Niang G."/>
            <person name="Scheremetjew M."/>
            <person name="Finn R."/>
            <person name="Kale V."/>
            <person name="Holt S."/>
            <person name="Cochrane G."/>
            <person name="Meng A."/>
            <person name="Brown T."/>
            <person name="Cohen L."/>
        </authorList>
    </citation>
    <scope>NUCLEOTIDE SEQUENCE</scope>
    <source>
        <strain evidence="20">CCMP722</strain>
    </source>
</reference>
<dbReference type="Gene3D" id="3.30.9.90">
    <property type="match status" value="1"/>
</dbReference>
<keyword evidence="16" id="KW-0472">Membrane</keyword>
<evidence type="ECO:0000313" key="20">
    <source>
        <dbReference type="EMBL" id="CAD8661263.1"/>
    </source>
</evidence>
<dbReference type="InterPro" id="IPR040156">
    <property type="entry name" value="ETF-QO"/>
</dbReference>
<name>A0A7S0N8G8_9CHLO</name>
<dbReference type="SUPFAM" id="SSF51905">
    <property type="entry name" value="FAD/NAD(P)-binding domain"/>
    <property type="match status" value="1"/>
</dbReference>
<evidence type="ECO:0000256" key="12">
    <source>
        <dbReference type="ARBA" id="ARBA00023004"/>
    </source>
</evidence>
<dbReference type="AlphaFoldDB" id="A0A7S0N8G8"/>
<comment type="cofactor">
    <cofactor evidence="1 18">
        <name>FAD</name>
        <dbReference type="ChEBI" id="CHEBI:57692"/>
    </cofactor>
</comment>
<keyword evidence="15" id="KW-0496">Mitochondrion</keyword>
<dbReference type="GO" id="GO:0005743">
    <property type="term" value="C:mitochondrial inner membrane"/>
    <property type="evidence" value="ECO:0007669"/>
    <property type="project" value="UniProtKB-SubCell"/>
</dbReference>
<dbReference type="PANTHER" id="PTHR10617">
    <property type="entry name" value="ELECTRON TRANSFER FLAVOPROTEIN-UBIQUINONE OXIDOREDUCTASE"/>
    <property type="match status" value="1"/>
</dbReference>
<comment type="cofactor">
    <cofactor evidence="18">
        <name>[4Fe-4S] cluster</name>
        <dbReference type="ChEBI" id="CHEBI:49883"/>
    </cofactor>
    <text evidence="18">Binds 1 [4Fe-4S] cluster.</text>
</comment>
<evidence type="ECO:0000256" key="1">
    <source>
        <dbReference type="ARBA" id="ARBA00001974"/>
    </source>
</evidence>
<keyword evidence="6 18" id="KW-0479">Metal-binding</keyword>
<sequence>MNVAKIKGAHTGMKSGMLAAECAFASLLRDPAHKYGTMQTRGPLDMGAYDAALRASWVGAELRAARNVRPAFQNGVALGVAVSALDQLIFRGRAPFTLTHSRKDHETLRPAKECSRIVYPKPDGEVSFDILTSLARSGVNHEHEQPCHLVLKDPKVAVAHTRDHYAAPETRYCPARVYEHILSVDGTPELHINAQNCLHCKACDIKDPKRNIDWHPPEGGGGPAYTLM</sequence>
<evidence type="ECO:0000256" key="10">
    <source>
        <dbReference type="ARBA" id="ARBA00022982"/>
    </source>
</evidence>
<evidence type="ECO:0000259" key="19">
    <source>
        <dbReference type="Pfam" id="PF05187"/>
    </source>
</evidence>
<evidence type="ECO:0000256" key="14">
    <source>
        <dbReference type="ARBA" id="ARBA00023075"/>
    </source>
</evidence>
<comment type="subcellular location">
    <subcellularLocation>
        <location evidence="2">Mitochondrion inner membrane</location>
    </subcellularLocation>
</comment>
<dbReference type="GO" id="GO:0004174">
    <property type="term" value="F:electron-transferring-flavoprotein dehydrogenase activity"/>
    <property type="evidence" value="ECO:0007669"/>
    <property type="project" value="UniProtKB-UniRule"/>
</dbReference>
<organism evidence="20">
    <name type="scientific">Pyramimonas obovata</name>
    <dbReference type="NCBI Taxonomy" id="1411642"/>
    <lineage>
        <taxon>Eukaryota</taxon>
        <taxon>Viridiplantae</taxon>
        <taxon>Chlorophyta</taxon>
        <taxon>Pyramimonadophyceae</taxon>
        <taxon>Pyramimonadales</taxon>
        <taxon>Pyramimonadaceae</taxon>
        <taxon>Pyramimonas</taxon>
        <taxon>Pyramimonas incertae sedis</taxon>
    </lineage>
</organism>
<dbReference type="Pfam" id="PF05187">
    <property type="entry name" value="Fer4_ETF_QO"/>
    <property type="match status" value="1"/>
</dbReference>
<dbReference type="GO" id="GO:0051539">
    <property type="term" value="F:4 iron, 4 sulfur cluster binding"/>
    <property type="evidence" value="ECO:0007669"/>
    <property type="project" value="UniProtKB-UniRule"/>
</dbReference>
<evidence type="ECO:0000256" key="16">
    <source>
        <dbReference type="ARBA" id="ARBA00023136"/>
    </source>
</evidence>
<comment type="catalytic activity">
    <reaction evidence="17 18">
        <text>a ubiquinone + reduced [electron-transfer flavoprotein] = a ubiquinol + oxidized [electron-transfer flavoprotein] + H(+)</text>
        <dbReference type="Rhea" id="RHEA:24052"/>
        <dbReference type="Rhea" id="RHEA-COMP:9565"/>
        <dbReference type="Rhea" id="RHEA-COMP:9566"/>
        <dbReference type="Rhea" id="RHEA-COMP:10685"/>
        <dbReference type="Rhea" id="RHEA-COMP:10686"/>
        <dbReference type="ChEBI" id="CHEBI:15378"/>
        <dbReference type="ChEBI" id="CHEBI:16389"/>
        <dbReference type="ChEBI" id="CHEBI:17976"/>
        <dbReference type="ChEBI" id="CHEBI:57692"/>
        <dbReference type="ChEBI" id="CHEBI:58307"/>
        <dbReference type="EC" id="1.5.5.1"/>
    </reaction>
</comment>
<comment type="function">
    <text evidence="18">Accepts electrons from ETF and reduces ubiquinone.</text>
</comment>
<evidence type="ECO:0000256" key="17">
    <source>
        <dbReference type="ARBA" id="ARBA00052682"/>
    </source>
</evidence>
<keyword evidence="12 18" id="KW-0408">Iron</keyword>
<evidence type="ECO:0000256" key="13">
    <source>
        <dbReference type="ARBA" id="ARBA00023014"/>
    </source>
</evidence>
<keyword evidence="14 18" id="KW-0830">Ubiquinone</keyword>
<keyword evidence="11 18" id="KW-0560">Oxidoreductase</keyword>
<keyword evidence="8 18" id="KW-0274">FAD</keyword>
<dbReference type="FunFam" id="3.30.70.20:FF:000015">
    <property type="entry name" value="Electron transfer flavoprotein-ubiquinone oxidoreductase"/>
    <property type="match status" value="1"/>
</dbReference>
<evidence type="ECO:0000256" key="8">
    <source>
        <dbReference type="ARBA" id="ARBA00022827"/>
    </source>
</evidence>
<keyword evidence="13 18" id="KW-0411">Iron-sulfur</keyword>
<keyword evidence="10 18" id="KW-0249">Electron transport</keyword>
<keyword evidence="5 18" id="KW-0285">Flavoprotein</keyword>
<evidence type="ECO:0000256" key="6">
    <source>
        <dbReference type="ARBA" id="ARBA00022723"/>
    </source>
</evidence>
<evidence type="ECO:0000256" key="18">
    <source>
        <dbReference type="RuleBase" id="RU366068"/>
    </source>
</evidence>
<proteinExistence type="inferred from homology"/>
<dbReference type="InterPro" id="IPR007859">
    <property type="entry name" value="ETF-QO/FixX_C"/>
</dbReference>
<comment type="similarity">
    <text evidence="3">Belongs to the ETF-QO/FixC family.</text>
</comment>
<accession>A0A7S0N8G8</accession>
<feature type="domain" description="ETF-QO/FixX C-terminal" evidence="19">
    <location>
        <begin position="124"/>
        <end position="226"/>
    </location>
</feature>
<evidence type="ECO:0000256" key="11">
    <source>
        <dbReference type="ARBA" id="ARBA00023002"/>
    </source>
</evidence>
<keyword evidence="4 18" id="KW-0813">Transport</keyword>
<evidence type="ECO:0000256" key="7">
    <source>
        <dbReference type="ARBA" id="ARBA00022792"/>
    </source>
</evidence>
<protein>
    <recommendedName>
        <fullName evidence="18">Electron transfer flavoprotein-ubiquinone oxidoreductase</fullName>
        <shortName evidence="18">ETF-QO</shortName>
        <ecNumber evidence="18">1.5.5.1</ecNumber>
    </recommendedName>
</protein>
<dbReference type="GO" id="GO:0046872">
    <property type="term" value="F:metal ion binding"/>
    <property type="evidence" value="ECO:0007669"/>
    <property type="project" value="UniProtKB-KW"/>
</dbReference>
<dbReference type="Gene3D" id="3.30.70.20">
    <property type="match status" value="1"/>
</dbReference>
<dbReference type="EMBL" id="HBFA01012989">
    <property type="protein sequence ID" value="CAD8661263.1"/>
    <property type="molecule type" value="Transcribed_RNA"/>
</dbReference>
<evidence type="ECO:0000256" key="3">
    <source>
        <dbReference type="ARBA" id="ARBA00006796"/>
    </source>
</evidence>
<evidence type="ECO:0000256" key="2">
    <source>
        <dbReference type="ARBA" id="ARBA00004273"/>
    </source>
</evidence>
<dbReference type="EC" id="1.5.5.1" evidence="18"/>
<evidence type="ECO:0000256" key="9">
    <source>
        <dbReference type="ARBA" id="ARBA00022946"/>
    </source>
</evidence>
<evidence type="ECO:0000256" key="4">
    <source>
        <dbReference type="ARBA" id="ARBA00022448"/>
    </source>
</evidence>
<dbReference type="PANTHER" id="PTHR10617:SF107">
    <property type="entry name" value="ELECTRON TRANSFER FLAVOPROTEIN-UBIQUINONE OXIDOREDUCTASE, MITOCHONDRIAL"/>
    <property type="match status" value="1"/>
</dbReference>
<keyword evidence="9" id="KW-0809">Transit peptide</keyword>